<sequence length="95" mass="10924">MIEDGAIPVFYTNKIHVQHFNVPVLMLNAFELFVFHLAFVLVSPVWQARNMSWGDLYEFVYPVVVDSLLIYFLPCDKSSLPRIPNIGSHVIRSSI</sequence>
<keyword evidence="1" id="KW-0472">Membrane</keyword>
<protein>
    <submittedName>
        <fullName evidence="2">Uncharacterized protein</fullName>
    </submittedName>
</protein>
<gene>
    <name evidence="2" type="primary">ORF56329</name>
</gene>
<feature type="transmembrane region" description="Helical" evidence="1">
    <location>
        <begin position="20"/>
        <end position="42"/>
    </location>
</feature>
<proteinExistence type="predicted"/>
<feature type="non-terminal residue" evidence="2">
    <location>
        <position position="95"/>
    </location>
</feature>
<organism evidence="2">
    <name type="scientific">Arion vulgaris</name>
    <dbReference type="NCBI Taxonomy" id="1028688"/>
    <lineage>
        <taxon>Eukaryota</taxon>
        <taxon>Metazoa</taxon>
        <taxon>Spiralia</taxon>
        <taxon>Lophotrochozoa</taxon>
        <taxon>Mollusca</taxon>
        <taxon>Gastropoda</taxon>
        <taxon>Heterobranchia</taxon>
        <taxon>Euthyneura</taxon>
        <taxon>Panpulmonata</taxon>
        <taxon>Eupulmonata</taxon>
        <taxon>Stylommatophora</taxon>
        <taxon>Helicina</taxon>
        <taxon>Arionoidea</taxon>
        <taxon>Arionidae</taxon>
        <taxon>Arion</taxon>
    </lineage>
</organism>
<reference evidence="2" key="1">
    <citation type="submission" date="2014-12" db="EMBL/GenBank/DDBJ databases">
        <title>Insight into the proteome of Arion vulgaris.</title>
        <authorList>
            <person name="Aradska J."/>
            <person name="Bulat T."/>
            <person name="Smidak R."/>
            <person name="Sarate P."/>
            <person name="Gangsoo J."/>
            <person name="Sialana F."/>
            <person name="Bilban M."/>
            <person name="Lubec G."/>
        </authorList>
    </citation>
    <scope>NUCLEOTIDE SEQUENCE</scope>
    <source>
        <tissue evidence="2">Skin</tissue>
    </source>
</reference>
<keyword evidence="1" id="KW-0812">Transmembrane</keyword>
<dbReference type="AlphaFoldDB" id="A0A0B6ZBI5"/>
<evidence type="ECO:0000256" key="1">
    <source>
        <dbReference type="SAM" id="Phobius"/>
    </source>
</evidence>
<dbReference type="EMBL" id="HACG01018942">
    <property type="protein sequence ID" value="CEK65807.1"/>
    <property type="molecule type" value="Transcribed_RNA"/>
</dbReference>
<evidence type="ECO:0000313" key="2">
    <source>
        <dbReference type="EMBL" id="CEK65807.1"/>
    </source>
</evidence>
<name>A0A0B6ZBI5_9EUPU</name>
<keyword evidence="1" id="KW-1133">Transmembrane helix</keyword>
<accession>A0A0B6ZBI5</accession>